<dbReference type="RefSeq" id="XP_030986416.1">
    <property type="nucleotide sequence ID" value="XM_031121976.1"/>
</dbReference>
<evidence type="ECO:0000256" key="6">
    <source>
        <dbReference type="SAM" id="SignalP"/>
    </source>
</evidence>
<feature type="transmembrane region" description="Helical" evidence="5">
    <location>
        <begin position="588"/>
        <end position="614"/>
    </location>
</feature>
<dbReference type="Gene3D" id="1.20.1250.20">
    <property type="entry name" value="MFS general substrate transporter like domains"/>
    <property type="match status" value="2"/>
</dbReference>
<keyword evidence="3 5" id="KW-1133">Transmembrane helix</keyword>
<feature type="transmembrane region" description="Helical" evidence="5">
    <location>
        <begin position="555"/>
        <end position="576"/>
    </location>
</feature>
<evidence type="ECO:0000256" key="3">
    <source>
        <dbReference type="ARBA" id="ARBA00022989"/>
    </source>
</evidence>
<sequence length="662" mass="71167">MITTVLYVLLLLQAAAQGEGVPLNVTALSSRDGISVIQCWQLAAIPEEARSAMNYDLGDMEKASWSIIQPRTTVGEAWAPRVQLTMVLNGLIRITSPAPVPNASSSSPRPVAGSMAGGAPEATQTAYMVPGTVVSSMVIAADIKAVSKIRGHFTEFPSDEPTVLVQIPFKGDRAPEHKVLYDGQCRSVIVYIFRQMVCDVYYDDEHHSPLQGSNGRDRCDRNEIASRTAAQLAILAVSTTLCGTCNLFISAWQAKTMGPRAALMIQVFIPGIRVAAQIVGVLLGGQKGIITFQATQIITTFGGPAGYILLVNSIASELVDSKQRTAVFAGGMLGDSFGIRRPFETAFVCFLIATIYVRLAIPYLPPSADVAGKNSPKGIKGFFAPLKVLKPQKLRLANGQVKKHYGMFFLCCGVFMGVLATGYVTMLVQLYASNAFGFTQADNGRLVSGNALMRAGFLTFMFPKIIEWGRKWFIQASPTQPSEVEDPPLEMPTEPRLFNAPTGVQGHDQSPEPMAPAPVQETAGRGFDLYFLRWSLLVDAAVTSVSAYATEGWHMYIAAFLLPFASGTAPAAKGVITEMCPPSQRTDALGAITLVENIATLSTLSVFGFVFSTLSEIGQAHLTFFLNAAVAVLAMIVLLFSHFPPANSDLVQDEVDDVIGCD</sequence>
<feature type="transmembrane region" description="Helical" evidence="5">
    <location>
        <begin position="620"/>
        <end position="640"/>
    </location>
</feature>
<dbReference type="InterPro" id="IPR036259">
    <property type="entry name" value="MFS_trans_sf"/>
</dbReference>
<evidence type="ECO:0008006" key="9">
    <source>
        <dbReference type="Google" id="ProtNLM"/>
    </source>
</evidence>
<feature type="transmembrane region" description="Helical" evidence="5">
    <location>
        <begin position="289"/>
        <end position="315"/>
    </location>
</feature>
<dbReference type="GO" id="GO:0022857">
    <property type="term" value="F:transmembrane transporter activity"/>
    <property type="evidence" value="ECO:0007669"/>
    <property type="project" value="TreeGrafter"/>
</dbReference>
<comment type="subcellular location">
    <subcellularLocation>
        <location evidence="1">Membrane</location>
        <topology evidence="1">Multi-pass membrane protein</topology>
    </subcellularLocation>
</comment>
<evidence type="ECO:0000256" key="1">
    <source>
        <dbReference type="ARBA" id="ARBA00004141"/>
    </source>
</evidence>
<accession>A0A6P8BHA3</accession>
<dbReference type="Proteomes" id="UP000515153">
    <property type="component" value="Unplaced"/>
</dbReference>
<dbReference type="PANTHER" id="PTHR23507:SF13">
    <property type="entry name" value="MFS GENERAL SUBSTRATE TRANSPORTER"/>
    <property type="match status" value="1"/>
</dbReference>
<dbReference type="KEGG" id="pgri:PgNI_01905"/>
<evidence type="ECO:0000256" key="2">
    <source>
        <dbReference type="ARBA" id="ARBA00022692"/>
    </source>
</evidence>
<feature type="chain" id="PRO_5028335673" description="Major facilitator superfamily (MFS) profile domain-containing protein" evidence="6">
    <location>
        <begin position="21"/>
        <end position="662"/>
    </location>
</feature>
<keyword evidence="6" id="KW-0732">Signal</keyword>
<dbReference type="GO" id="GO:0016020">
    <property type="term" value="C:membrane"/>
    <property type="evidence" value="ECO:0007669"/>
    <property type="project" value="UniProtKB-SubCell"/>
</dbReference>
<feature type="transmembrane region" description="Helical" evidence="5">
    <location>
        <begin position="405"/>
        <end position="426"/>
    </location>
</feature>
<evidence type="ECO:0000313" key="8">
    <source>
        <dbReference type="RefSeq" id="XP_030986416.1"/>
    </source>
</evidence>
<name>A0A6P8BHA3_PYRGI</name>
<protein>
    <recommendedName>
        <fullName evidence="9">Major facilitator superfamily (MFS) profile domain-containing protein</fullName>
    </recommendedName>
</protein>
<evidence type="ECO:0000313" key="7">
    <source>
        <dbReference type="Proteomes" id="UP000515153"/>
    </source>
</evidence>
<dbReference type="SUPFAM" id="SSF103473">
    <property type="entry name" value="MFS general substrate transporter"/>
    <property type="match status" value="2"/>
</dbReference>
<gene>
    <name evidence="8" type="ORF">PgNI_01905</name>
</gene>
<proteinExistence type="predicted"/>
<feature type="transmembrane region" description="Helical" evidence="5">
    <location>
        <begin position="229"/>
        <end position="249"/>
    </location>
</feature>
<keyword evidence="2 5" id="KW-0812">Transmembrane</keyword>
<dbReference type="PANTHER" id="PTHR23507">
    <property type="entry name" value="ZGC:174356"/>
    <property type="match status" value="1"/>
</dbReference>
<feature type="transmembrane region" description="Helical" evidence="5">
    <location>
        <begin position="261"/>
        <end position="283"/>
    </location>
</feature>
<feature type="signal peptide" evidence="6">
    <location>
        <begin position="1"/>
        <end position="20"/>
    </location>
</feature>
<evidence type="ECO:0000256" key="4">
    <source>
        <dbReference type="ARBA" id="ARBA00023136"/>
    </source>
</evidence>
<dbReference type="GeneID" id="41956888"/>
<dbReference type="AlphaFoldDB" id="A0A6P8BHA3"/>
<reference evidence="8" key="1">
    <citation type="journal article" date="2019" name="Mol. Biol. Evol.">
        <title>Blast fungal genomes show frequent chromosomal changes, gene gains and losses, and effector gene turnover.</title>
        <authorList>
            <person name="Gomez Luciano L.B."/>
            <person name="Jason Tsai I."/>
            <person name="Chuma I."/>
            <person name="Tosa Y."/>
            <person name="Chen Y.H."/>
            <person name="Li J.Y."/>
            <person name="Li M.Y."/>
            <person name="Jade Lu M.Y."/>
            <person name="Nakayashiki H."/>
            <person name="Li W.H."/>
        </authorList>
    </citation>
    <scope>NUCLEOTIDE SEQUENCE</scope>
    <source>
        <strain evidence="8">NI907</strain>
    </source>
</reference>
<keyword evidence="7" id="KW-1185">Reference proteome</keyword>
<reference evidence="8" key="2">
    <citation type="submission" date="2019-10" db="EMBL/GenBank/DDBJ databases">
        <authorList>
            <consortium name="NCBI Genome Project"/>
        </authorList>
    </citation>
    <scope>NUCLEOTIDE SEQUENCE</scope>
    <source>
        <strain evidence="8">NI907</strain>
    </source>
</reference>
<keyword evidence="4 5" id="KW-0472">Membrane</keyword>
<organism evidence="7 8">
    <name type="scientific">Pyricularia grisea</name>
    <name type="common">Crabgrass-specific blast fungus</name>
    <name type="synonym">Magnaporthe grisea</name>
    <dbReference type="NCBI Taxonomy" id="148305"/>
    <lineage>
        <taxon>Eukaryota</taxon>
        <taxon>Fungi</taxon>
        <taxon>Dikarya</taxon>
        <taxon>Ascomycota</taxon>
        <taxon>Pezizomycotina</taxon>
        <taxon>Sordariomycetes</taxon>
        <taxon>Sordariomycetidae</taxon>
        <taxon>Magnaporthales</taxon>
        <taxon>Pyriculariaceae</taxon>
        <taxon>Pyricularia</taxon>
    </lineage>
</organism>
<evidence type="ECO:0000256" key="5">
    <source>
        <dbReference type="SAM" id="Phobius"/>
    </source>
</evidence>
<reference evidence="8" key="3">
    <citation type="submission" date="2025-08" db="UniProtKB">
        <authorList>
            <consortium name="RefSeq"/>
        </authorList>
    </citation>
    <scope>IDENTIFICATION</scope>
    <source>
        <strain evidence="8">NI907</strain>
    </source>
</reference>